<dbReference type="InterPro" id="IPR013078">
    <property type="entry name" value="His_Pase_superF_clade-1"/>
</dbReference>
<dbReference type="PANTHER" id="PTHR47623">
    <property type="entry name" value="OS09G0287300 PROTEIN"/>
    <property type="match status" value="1"/>
</dbReference>
<protein>
    <submittedName>
        <fullName evidence="1">Phosphohistidine phosphatase SixA</fullName>
    </submittedName>
</protein>
<reference evidence="1 2" key="1">
    <citation type="submission" date="2022-01" db="EMBL/GenBank/DDBJ databases">
        <title>Desulfofustis limnae sp. nov., a novel mesophilic sulfate-reducing bacterium isolated from marsh soil.</title>
        <authorList>
            <person name="Watanabe M."/>
            <person name="Takahashi A."/>
            <person name="Kojima H."/>
            <person name="Fukui M."/>
        </authorList>
    </citation>
    <scope>NUCLEOTIDE SEQUENCE [LARGE SCALE GENOMIC DNA]</scope>
    <source>
        <strain evidence="1 2">PPLL</strain>
    </source>
</reference>
<gene>
    <name evidence="1" type="primary">sixA</name>
    <name evidence="1" type="ORF">DPPLL_19200</name>
</gene>
<dbReference type="PANTHER" id="PTHR47623:SF1">
    <property type="entry name" value="OS09G0287300 PROTEIN"/>
    <property type="match status" value="1"/>
</dbReference>
<evidence type="ECO:0000313" key="1">
    <source>
        <dbReference type="EMBL" id="BDD87555.1"/>
    </source>
</evidence>
<dbReference type="Gene3D" id="3.40.50.1240">
    <property type="entry name" value="Phosphoglycerate mutase-like"/>
    <property type="match status" value="1"/>
</dbReference>
<keyword evidence="2" id="KW-1185">Reference proteome</keyword>
<dbReference type="Proteomes" id="UP000830055">
    <property type="component" value="Chromosome"/>
</dbReference>
<accession>A0ABN6M6K0</accession>
<evidence type="ECO:0000313" key="2">
    <source>
        <dbReference type="Proteomes" id="UP000830055"/>
    </source>
</evidence>
<dbReference type="CDD" id="cd07067">
    <property type="entry name" value="HP_PGM_like"/>
    <property type="match status" value="1"/>
</dbReference>
<name>A0ABN6M6K0_9BACT</name>
<dbReference type="SMART" id="SM00855">
    <property type="entry name" value="PGAM"/>
    <property type="match status" value="1"/>
</dbReference>
<dbReference type="SUPFAM" id="SSF53254">
    <property type="entry name" value="Phosphoglycerate mutase-like"/>
    <property type="match status" value="1"/>
</dbReference>
<proteinExistence type="predicted"/>
<dbReference type="InterPro" id="IPR029033">
    <property type="entry name" value="His_PPase_superfam"/>
</dbReference>
<sequence>MKRLYLIRHAKSSWADAGRPDFDRPLNGRGKRDALLIGKRLAAAGVQPDLLISSPARRARKTARAIAEEIGYRERDLVLIDALYTFSREGLVSVLRDVDDEIKALVVVGHNDAISDAAEWLSGAALGSIPTCGVVSITFATDRWRELDSGSGVLEFFEYPKRIADADRQG</sequence>
<organism evidence="1 2">
    <name type="scientific">Desulfofustis limnaeus</name>
    <dbReference type="NCBI Taxonomy" id="2740163"/>
    <lineage>
        <taxon>Bacteria</taxon>
        <taxon>Pseudomonadati</taxon>
        <taxon>Thermodesulfobacteriota</taxon>
        <taxon>Desulfobulbia</taxon>
        <taxon>Desulfobulbales</taxon>
        <taxon>Desulfocapsaceae</taxon>
        <taxon>Desulfofustis</taxon>
    </lineage>
</organism>
<dbReference type="EMBL" id="AP025516">
    <property type="protein sequence ID" value="BDD87555.1"/>
    <property type="molecule type" value="Genomic_DNA"/>
</dbReference>
<dbReference type="Pfam" id="PF00300">
    <property type="entry name" value="His_Phos_1"/>
    <property type="match status" value="1"/>
</dbReference>